<evidence type="ECO:0000256" key="1">
    <source>
        <dbReference type="SAM" id="MobiDB-lite"/>
    </source>
</evidence>
<dbReference type="Proteomes" id="UP000287166">
    <property type="component" value="Unassembled WGS sequence"/>
</dbReference>
<dbReference type="AlphaFoldDB" id="A0A401GFL9"/>
<dbReference type="GeneID" id="38777838"/>
<organism evidence="2 3">
    <name type="scientific">Sparassis crispa</name>
    <dbReference type="NCBI Taxonomy" id="139825"/>
    <lineage>
        <taxon>Eukaryota</taxon>
        <taxon>Fungi</taxon>
        <taxon>Dikarya</taxon>
        <taxon>Basidiomycota</taxon>
        <taxon>Agaricomycotina</taxon>
        <taxon>Agaricomycetes</taxon>
        <taxon>Polyporales</taxon>
        <taxon>Sparassidaceae</taxon>
        <taxon>Sparassis</taxon>
    </lineage>
</organism>
<proteinExistence type="predicted"/>
<dbReference type="InParanoid" id="A0A401GFL9"/>
<evidence type="ECO:0000313" key="3">
    <source>
        <dbReference type="Proteomes" id="UP000287166"/>
    </source>
</evidence>
<dbReference type="RefSeq" id="XP_027611834.1">
    <property type="nucleotide sequence ID" value="XM_027756033.1"/>
</dbReference>
<feature type="region of interest" description="Disordered" evidence="1">
    <location>
        <begin position="57"/>
        <end position="86"/>
    </location>
</feature>
<evidence type="ECO:0000313" key="2">
    <source>
        <dbReference type="EMBL" id="GBE80921.1"/>
    </source>
</evidence>
<gene>
    <name evidence="2" type="ORF">SCP_0306430</name>
</gene>
<feature type="compositionally biased region" description="Basic and acidic residues" evidence="1">
    <location>
        <begin position="67"/>
        <end position="86"/>
    </location>
</feature>
<name>A0A401GFL9_9APHY</name>
<protein>
    <submittedName>
        <fullName evidence="2">Uncharacterized protein</fullName>
    </submittedName>
</protein>
<dbReference type="EMBL" id="BFAD01000003">
    <property type="protein sequence ID" value="GBE80921.1"/>
    <property type="molecule type" value="Genomic_DNA"/>
</dbReference>
<keyword evidence="3" id="KW-1185">Reference proteome</keyword>
<comment type="caution">
    <text evidence="2">The sequence shown here is derived from an EMBL/GenBank/DDBJ whole genome shotgun (WGS) entry which is preliminary data.</text>
</comment>
<sequence length="86" mass="9347">MIGKKGTQGKEDNQVTDATVVDVTVVVAGMVVVEKASTVLVLVNVVVVRVTANYMQSANSKTKRESRHTALDADARYREKNRDVGQ</sequence>
<accession>A0A401GFL9</accession>
<reference evidence="2 3" key="1">
    <citation type="journal article" date="2018" name="Sci. Rep.">
        <title>Genome sequence of the cauliflower mushroom Sparassis crispa (Hanabiratake) and its association with beneficial usage.</title>
        <authorList>
            <person name="Kiyama R."/>
            <person name="Furutani Y."/>
            <person name="Kawaguchi K."/>
            <person name="Nakanishi T."/>
        </authorList>
    </citation>
    <scope>NUCLEOTIDE SEQUENCE [LARGE SCALE GENOMIC DNA]</scope>
</reference>